<comment type="caution">
    <text evidence="2">The sequence shown here is derived from an EMBL/GenBank/DDBJ whole genome shotgun (WGS) entry which is preliminary data.</text>
</comment>
<gene>
    <name evidence="2" type="ORF">GZA08_03510</name>
</gene>
<name>A0A6B2JG02_9RHOB</name>
<dbReference type="RefSeq" id="WP_163889991.1">
    <property type="nucleotide sequence ID" value="NZ_JAAFYS010000001.1"/>
</dbReference>
<sequence>MSVRVPLHRLAHGRTGDKGNRLNVSVIAYDAADWNTLTEQVTEARILALFRHRGASSATRYLLPHLAAMNFVIEDALEGGVNSALAVDTHGKTLSFHVLGMAVEISAARAAELGLEETGPTKRYQEETTT</sequence>
<reference evidence="2 3" key="1">
    <citation type="submission" date="2020-02" db="EMBL/GenBank/DDBJ databases">
        <title>Pseudoroseicyclus tamarix, sp. nov., isolated from offshore sediment of a Tamarix chinensis forest.</title>
        <authorList>
            <person name="Gai Y."/>
        </authorList>
    </citation>
    <scope>NUCLEOTIDE SEQUENCE [LARGE SCALE GENOMIC DNA]</scope>
    <source>
        <strain evidence="2 3">CLL3-39</strain>
    </source>
</reference>
<organism evidence="2 3">
    <name type="scientific">Pseudoroseicyclus tamaricis</name>
    <dbReference type="NCBI Taxonomy" id="2705421"/>
    <lineage>
        <taxon>Bacteria</taxon>
        <taxon>Pseudomonadati</taxon>
        <taxon>Pseudomonadota</taxon>
        <taxon>Alphaproteobacteria</taxon>
        <taxon>Rhodobacterales</taxon>
        <taxon>Paracoccaceae</taxon>
        <taxon>Pseudoroseicyclus</taxon>
    </lineage>
</organism>
<evidence type="ECO:0000313" key="3">
    <source>
        <dbReference type="Proteomes" id="UP000474757"/>
    </source>
</evidence>
<accession>A0A6B2JG02</accession>
<dbReference type="Proteomes" id="UP000474757">
    <property type="component" value="Unassembled WGS sequence"/>
</dbReference>
<dbReference type="PANTHER" id="PTHR47472:SF1">
    <property type="entry name" value="DUF1446-DOMAIN-CONTAINING PROTEIN"/>
    <property type="match status" value="1"/>
</dbReference>
<dbReference type="AlphaFoldDB" id="A0A6B2JG02"/>
<dbReference type="InterPro" id="IPR056362">
    <property type="entry name" value="AtuA-like_ferredoxin_dom"/>
</dbReference>
<dbReference type="Pfam" id="PF23544">
    <property type="entry name" value="AtuA_ferredoxin"/>
    <property type="match status" value="1"/>
</dbReference>
<keyword evidence="3" id="KW-1185">Reference proteome</keyword>
<protein>
    <recommendedName>
        <fullName evidence="1">AtuA-like ferredoxin-fold domain-containing protein</fullName>
    </recommendedName>
</protein>
<feature type="domain" description="AtuA-like ferredoxin-fold" evidence="1">
    <location>
        <begin position="5"/>
        <end position="103"/>
    </location>
</feature>
<evidence type="ECO:0000259" key="1">
    <source>
        <dbReference type="Pfam" id="PF23544"/>
    </source>
</evidence>
<dbReference type="PANTHER" id="PTHR47472">
    <property type="entry name" value="PROPIONYL-COA CARBOXYLASE"/>
    <property type="match status" value="1"/>
</dbReference>
<proteinExistence type="predicted"/>
<evidence type="ECO:0000313" key="2">
    <source>
        <dbReference type="EMBL" id="NDV00033.1"/>
    </source>
</evidence>
<dbReference type="EMBL" id="JAAGAB010000001">
    <property type="protein sequence ID" value="NDV00033.1"/>
    <property type="molecule type" value="Genomic_DNA"/>
</dbReference>